<accession>A0AAV9XXN7</accession>
<feature type="region of interest" description="Disordered" evidence="8">
    <location>
        <begin position="251"/>
        <end position="274"/>
    </location>
</feature>
<keyword evidence="3 7" id="KW-0812">Transmembrane</keyword>
<comment type="similarity">
    <text evidence="2 7">Belongs to the derlin family.</text>
</comment>
<evidence type="ECO:0000256" key="6">
    <source>
        <dbReference type="ARBA" id="ARBA00023136"/>
    </source>
</evidence>
<reference evidence="9 10" key="1">
    <citation type="submission" date="2023-10" db="EMBL/GenBank/DDBJ databases">
        <title>Comparative genomics analysis reveals potential genetic determinants of host preference in Cryptosporidium xiaoi.</title>
        <authorList>
            <person name="Xiao L."/>
            <person name="Li J."/>
        </authorList>
    </citation>
    <scope>NUCLEOTIDE SEQUENCE [LARGE SCALE GENOMIC DNA]</scope>
    <source>
        <strain evidence="9 10">52996</strain>
    </source>
</reference>
<evidence type="ECO:0000256" key="4">
    <source>
        <dbReference type="ARBA" id="ARBA00022824"/>
    </source>
</evidence>
<dbReference type="Pfam" id="PF04511">
    <property type="entry name" value="DER1"/>
    <property type="match status" value="1"/>
</dbReference>
<dbReference type="SUPFAM" id="SSF144091">
    <property type="entry name" value="Rhomboid-like"/>
    <property type="match status" value="1"/>
</dbReference>
<evidence type="ECO:0000256" key="3">
    <source>
        <dbReference type="ARBA" id="ARBA00022692"/>
    </source>
</evidence>
<gene>
    <name evidence="9" type="ORF">RS030_243576</name>
</gene>
<feature type="transmembrane region" description="Helical" evidence="7">
    <location>
        <begin position="99"/>
        <end position="117"/>
    </location>
</feature>
<dbReference type="InterPro" id="IPR007599">
    <property type="entry name" value="DER1"/>
</dbReference>
<protein>
    <recommendedName>
        <fullName evidence="7">Derlin</fullName>
    </recommendedName>
</protein>
<organism evidence="9 10">
    <name type="scientific">Cryptosporidium xiaoi</name>
    <dbReference type="NCBI Taxonomy" id="659607"/>
    <lineage>
        <taxon>Eukaryota</taxon>
        <taxon>Sar</taxon>
        <taxon>Alveolata</taxon>
        <taxon>Apicomplexa</taxon>
        <taxon>Conoidasida</taxon>
        <taxon>Coccidia</taxon>
        <taxon>Eucoccidiorida</taxon>
        <taxon>Eimeriorina</taxon>
        <taxon>Cryptosporidiidae</taxon>
        <taxon>Cryptosporidium</taxon>
    </lineage>
</organism>
<dbReference type="AlphaFoldDB" id="A0AAV9XXN7"/>
<feature type="transmembrane region" description="Helical" evidence="7">
    <location>
        <begin position="58"/>
        <end position="79"/>
    </location>
</feature>
<dbReference type="EMBL" id="JAWDEY010000016">
    <property type="protein sequence ID" value="KAK6589074.1"/>
    <property type="molecule type" value="Genomic_DNA"/>
</dbReference>
<comment type="function">
    <text evidence="7">May be involved in the degradation of misfolded endoplasmic reticulum (ER) luminal proteins.</text>
</comment>
<evidence type="ECO:0000313" key="10">
    <source>
        <dbReference type="Proteomes" id="UP001311799"/>
    </source>
</evidence>
<feature type="transmembrane region" description="Helical" evidence="7">
    <location>
        <begin position="20"/>
        <end position="37"/>
    </location>
</feature>
<keyword evidence="5 7" id="KW-1133">Transmembrane helix</keyword>
<comment type="subcellular location">
    <subcellularLocation>
        <location evidence="1 7">Endoplasmic reticulum membrane</location>
        <topology evidence="1 7">Multi-pass membrane protein</topology>
    </subcellularLocation>
</comment>
<proteinExistence type="inferred from homology"/>
<keyword evidence="6 7" id="KW-0472">Membrane</keyword>
<sequence>MFNDSSPQGWYKNLPPISRSILTITFFVTLSSAFGLLNPWNIIFDWELIIKKVQIWRFFTNFFFLGPFSLGWVMSQWMFTSFSSKLEKSGTLGSSSGAYLYFVICLMSIINVIGTAFEYPTGKRIGGSSLIFAIIYYWSKKSPTSLVNVWGFTLQAYQLPYALIFLDILTGNSMIDDIIGLLAGHSYYYTRDIIYENNNNSFIHITPIYIDKFVDYTSDIVKKYIYDFSDLSNHPNVINANNRFTSNNSFSSGFNRSPSQPQAFTGRGFRLGND</sequence>
<dbReference type="Proteomes" id="UP001311799">
    <property type="component" value="Unassembled WGS sequence"/>
</dbReference>
<evidence type="ECO:0000256" key="1">
    <source>
        <dbReference type="ARBA" id="ARBA00004477"/>
    </source>
</evidence>
<evidence type="ECO:0000256" key="2">
    <source>
        <dbReference type="ARBA" id="ARBA00008917"/>
    </source>
</evidence>
<evidence type="ECO:0000256" key="5">
    <source>
        <dbReference type="ARBA" id="ARBA00022989"/>
    </source>
</evidence>
<name>A0AAV9XXN7_9CRYT</name>
<comment type="caution">
    <text evidence="9">The sequence shown here is derived from an EMBL/GenBank/DDBJ whole genome shotgun (WGS) entry which is preliminary data.</text>
</comment>
<dbReference type="InterPro" id="IPR035952">
    <property type="entry name" value="Rhomboid-like_sf"/>
</dbReference>
<comment type="caution">
    <text evidence="7">Lacks conserved residue(s) required for the propagation of feature annotation.</text>
</comment>
<keyword evidence="4 7" id="KW-0256">Endoplasmic reticulum</keyword>
<dbReference type="PANTHER" id="PTHR11009">
    <property type="entry name" value="DER1-LIKE PROTEIN, DERLIN"/>
    <property type="match status" value="1"/>
</dbReference>
<dbReference type="GO" id="GO:0005789">
    <property type="term" value="C:endoplasmic reticulum membrane"/>
    <property type="evidence" value="ECO:0007669"/>
    <property type="project" value="UniProtKB-SubCell"/>
</dbReference>
<evidence type="ECO:0000256" key="7">
    <source>
        <dbReference type="RuleBase" id="RU363059"/>
    </source>
</evidence>
<evidence type="ECO:0000256" key="8">
    <source>
        <dbReference type="SAM" id="MobiDB-lite"/>
    </source>
</evidence>
<evidence type="ECO:0000313" key="9">
    <source>
        <dbReference type="EMBL" id="KAK6589074.1"/>
    </source>
</evidence>
<dbReference type="GO" id="GO:0006950">
    <property type="term" value="P:response to stress"/>
    <property type="evidence" value="ECO:0007669"/>
    <property type="project" value="UniProtKB-ARBA"/>
</dbReference>
<keyword evidence="10" id="KW-1185">Reference proteome</keyword>